<dbReference type="EMBL" id="JARJLG010000138">
    <property type="protein sequence ID" value="KAJ7738224.1"/>
    <property type="molecule type" value="Genomic_DNA"/>
</dbReference>
<organism evidence="2 3">
    <name type="scientific">Mycena maculata</name>
    <dbReference type="NCBI Taxonomy" id="230809"/>
    <lineage>
        <taxon>Eukaryota</taxon>
        <taxon>Fungi</taxon>
        <taxon>Dikarya</taxon>
        <taxon>Basidiomycota</taxon>
        <taxon>Agaricomycotina</taxon>
        <taxon>Agaricomycetes</taxon>
        <taxon>Agaricomycetidae</taxon>
        <taxon>Agaricales</taxon>
        <taxon>Marasmiineae</taxon>
        <taxon>Mycenaceae</taxon>
        <taxon>Mycena</taxon>
    </lineage>
</organism>
<dbReference type="Pfam" id="PF14200">
    <property type="entry name" value="RicinB_lectin_2"/>
    <property type="match status" value="1"/>
</dbReference>
<reference evidence="2" key="1">
    <citation type="submission" date="2023-03" db="EMBL/GenBank/DDBJ databases">
        <title>Massive genome expansion in bonnet fungi (Mycena s.s.) driven by repeated elements and novel gene families across ecological guilds.</title>
        <authorList>
            <consortium name="Lawrence Berkeley National Laboratory"/>
            <person name="Harder C.B."/>
            <person name="Miyauchi S."/>
            <person name="Viragh M."/>
            <person name="Kuo A."/>
            <person name="Thoen E."/>
            <person name="Andreopoulos B."/>
            <person name="Lu D."/>
            <person name="Skrede I."/>
            <person name="Drula E."/>
            <person name="Henrissat B."/>
            <person name="Morin E."/>
            <person name="Kohler A."/>
            <person name="Barry K."/>
            <person name="LaButti K."/>
            <person name="Morin E."/>
            <person name="Salamov A."/>
            <person name="Lipzen A."/>
            <person name="Mereny Z."/>
            <person name="Hegedus B."/>
            <person name="Baldrian P."/>
            <person name="Stursova M."/>
            <person name="Weitz H."/>
            <person name="Taylor A."/>
            <person name="Grigoriev I.V."/>
            <person name="Nagy L.G."/>
            <person name="Martin F."/>
            <person name="Kauserud H."/>
        </authorList>
    </citation>
    <scope>NUCLEOTIDE SEQUENCE</scope>
    <source>
        <strain evidence="2">CBHHK188m</strain>
    </source>
</reference>
<evidence type="ECO:0000313" key="2">
    <source>
        <dbReference type="EMBL" id="KAJ7738224.1"/>
    </source>
</evidence>
<keyword evidence="3" id="KW-1185">Reference proteome</keyword>
<evidence type="ECO:0000313" key="3">
    <source>
        <dbReference type="Proteomes" id="UP001215280"/>
    </source>
</evidence>
<comment type="caution">
    <text evidence="2">The sequence shown here is derived from an EMBL/GenBank/DDBJ whole genome shotgun (WGS) entry which is preliminary data.</text>
</comment>
<dbReference type="SUPFAM" id="SSF50370">
    <property type="entry name" value="Ricin B-like lectins"/>
    <property type="match status" value="1"/>
</dbReference>
<evidence type="ECO:0000259" key="1">
    <source>
        <dbReference type="Pfam" id="PF14200"/>
    </source>
</evidence>
<feature type="non-terminal residue" evidence="2">
    <location>
        <position position="172"/>
    </location>
</feature>
<proteinExistence type="predicted"/>
<dbReference type="AlphaFoldDB" id="A0AAD7I9T8"/>
<dbReference type="Gene3D" id="2.80.10.50">
    <property type="match status" value="1"/>
</dbReference>
<feature type="domain" description="Ricin B lectin" evidence="1">
    <location>
        <begin position="71"/>
        <end position="152"/>
    </location>
</feature>
<dbReference type="InterPro" id="IPR035992">
    <property type="entry name" value="Ricin_B-like_lectins"/>
</dbReference>
<accession>A0AAD7I9T8</accession>
<sequence length="172" mass="18825">DILVPELQFPINTVPQSLGCQLFLLPNFSFITYTMDTGRYTITNVKFQNLAILPDANDETDIVAGTDANTANQKWNVTLLSGGNKKYTIKNHGFSNYAACETRAEAGATVSGRSRNQQWIIKETRTKGQFTISPSDADLVWGLADGEIGTPITLASTTTDTKNQWIFAKADA</sequence>
<gene>
    <name evidence="2" type="ORF">DFH07DRAFT_984383</name>
</gene>
<dbReference type="InterPro" id="IPR000772">
    <property type="entry name" value="Ricin_B_lectin"/>
</dbReference>
<dbReference type="Proteomes" id="UP001215280">
    <property type="component" value="Unassembled WGS sequence"/>
</dbReference>
<protein>
    <recommendedName>
        <fullName evidence="1">Ricin B lectin domain-containing protein</fullName>
    </recommendedName>
</protein>
<name>A0AAD7I9T8_9AGAR</name>
<dbReference type="CDD" id="cd23714">
    <property type="entry name" value="beta-trefoil_Ricin_MtaL"/>
    <property type="match status" value="1"/>
</dbReference>